<dbReference type="STRING" id="1650663.GCA_001486665_03195"/>
<keyword evidence="6" id="KW-0812">Transmembrane</keyword>
<sequence>MKLAAKLTFAILLLLALLLNLGAAWLIGSGFSAQLQAAAQQNAAAHRAECYQLQKEMIDTPELETQPALVTRYGQQRTAQAGEGLAILSEDGAFLYSGTGMKNGWQPVLRSVDAGADSMTYAKEGTNVWQLFASPVQWQGRTLWLVSSCDVSEVFQLRNQQLVGFVRLELIAFVGVTLAIWAVSRRLTRPLKTLEETSKAIAAGAYDRRTGMTGTDEVAGLAASFDAMAEAVEQRAQQLDLAVRQREDFVSAFTHELKTPMTSMLGYADLLRSAEVKPEVRQRAANYIYHETKRLEALSAKLMTFIALDPEHKTLELRPVSLAVLAEKAARTLPETCPVQLCWQGFETGCVLGDEELLTALLENLISNGVRAEPKDGLVHISACANSGQVEITVRDRGRGIPQTELERITEPFYMVDKSRARAQNGSGFGLALCDRIARLHGTQLEFESQPGEGTAVRFTIKEAGE</sequence>
<dbReference type="CDD" id="cd00075">
    <property type="entry name" value="HATPase"/>
    <property type="match status" value="1"/>
</dbReference>
<dbReference type="PANTHER" id="PTHR45436">
    <property type="entry name" value="SENSOR HISTIDINE KINASE YKOH"/>
    <property type="match status" value="1"/>
</dbReference>
<dbReference type="SMART" id="SM00388">
    <property type="entry name" value="HisKA"/>
    <property type="match status" value="1"/>
</dbReference>
<dbReference type="GO" id="GO:0000155">
    <property type="term" value="F:phosphorelay sensor kinase activity"/>
    <property type="evidence" value="ECO:0007669"/>
    <property type="project" value="InterPro"/>
</dbReference>
<evidence type="ECO:0000256" key="4">
    <source>
        <dbReference type="ARBA" id="ARBA00022553"/>
    </source>
</evidence>
<dbReference type="InterPro" id="IPR003661">
    <property type="entry name" value="HisK_dim/P_dom"/>
</dbReference>
<dbReference type="Gene3D" id="6.10.340.10">
    <property type="match status" value="1"/>
</dbReference>
<evidence type="ECO:0000256" key="2">
    <source>
        <dbReference type="ARBA" id="ARBA00004370"/>
    </source>
</evidence>
<reference evidence="13 14" key="1">
    <citation type="submission" date="2019-03" db="EMBL/GenBank/DDBJ databases">
        <title>Genomic Encyclopedia of Type Strains, Phase IV (KMG-IV): sequencing the most valuable type-strain genomes for metagenomic binning, comparative biology and taxonomic classification.</title>
        <authorList>
            <person name="Goeker M."/>
        </authorList>
    </citation>
    <scope>NUCLEOTIDE SEQUENCE [LARGE SCALE GENOMIC DNA]</scope>
    <source>
        <strain evidence="13 14">DSM 100451</strain>
    </source>
</reference>
<dbReference type="InterPro" id="IPR003594">
    <property type="entry name" value="HATPase_dom"/>
</dbReference>
<organism evidence="13 14">
    <name type="scientific">Allofournierella massiliensis</name>
    <dbReference type="NCBI Taxonomy" id="1650663"/>
    <lineage>
        <taxon>Bacteria</taxon>
        <taxon>Bacillati</taxon>
        <taxon>Bacillota</taxon>
        <taxon>Clostridia</taxon>
        <taxon>Eubacteriales</taxon>
        <taxon>Oscillospiraceae</taxon>
        <taxon>Allofournierella</taxon>
    </lineage>
</organism>
<dbReference type="Gene3D" id="3.30.565.10">
    <property type="entry name" value="Histidine kinase-like ATPase, C-terminal domain"/>
    <property type="match status" value="1"/>
</dbReference>
<comment type="catalytic activity">
    <reaction evidence="1">
        <text>ATP + protein L-histidine = ADP + protein N-phospho-L-histidine.</text>
        <dbReference type="EC" id="2.7.13.3"/>
    </reaction>
</comment>
<dbReference type="Pfam" id="PF00672">
    <property type="entry name" value="HAMP"/>
    <property type="match status" value="1"/>
</dbReference>
<name>A0A4R1R1H5_9FIRM</name>
<dbReference type="InterPro" id="IPR036097">
    <property type="entry name" value="HisK_dim/P_sf"/>
</dbReference>
<dbReference type="GO" id="GO:0016020">
    <property type="term" value="C:membrane"/>
    <property type="evidence" value="ECO:0007669"/>
    <property type="project" value="UniProtKB-SubCell"/>
</dbReference>
<evidence type="ECO:0000256" key="3">
    <source>
        <dbReference type="ARBA" id="ARBA00012438"/>
    </source>
</evidence>
<evidence type="ECO:0000256" key="1">
    <source>
        <dbReference type="ARBA" id="ARBA00000085"/>
    </source>
</evidence>
<dbReference type="InterPro" id="IPR004358">
    <property type="entry name" value="Sig_transdc_His_kin-like_C"/>
</dbReference>
<dbReference type="InterPro" id="IPR005467">
    <property type="entry name" value="His_kinase_dom"/>
</dbReference>
<dbReference type="SUPFAM" id="SSF47384">
    <property type="entry name" value="Homodimeric domain of signal transducing histidine kinase"/>
    <property type="match status" value="1"/>
</dbReference>
<evidence type="ECO:0000259" key="11">
    <source>
        <dbReference type="PROSITE" id="PS50109"/>
    </source>
</evidence>
<comment type="caution">
    <text evidence="13">The sequence shown here is derived from an EMBL/GenBank/DDBJ whole genome shotgun (WGS) entry which is preliminary data.</text>
</comment>
<keyword evidence="7 13" id="KW-0418">Kinase</keyword>
<dbReference type="CDD" id="cd06225">
    <property type="entry name" value="HAMP"/>
    <property type="match status" value="1"/>
</dbReference>
<dbReference type="PROSITE" id="PS50109">
    <property type="entry name" value="HIS_KIN"/>
    <property type="match status" value="1"/>
</dbReference>
<dbReference type="InterPro" id="IPR003660">
    <property type="entry name" value="HAMP_dom"/>
</dbReference>
<evidence type="ECO:0000256" key="8">
    <source>
        <dbReference type="ARBA" id="ARBA00022989"/>
    </source>
</evidence>
<evidence type="ECO:0000256" key="10">
    <source>
        <dbReference type="ARBA" id="ARBA00023136"/>
    </source>
</evidence>
<keyword evidence="8" id="KW-1133">Transmembrane helix</keyword>
<dbReference type="Pfam" id="PF00512">
    <property type="entry name" value="HisKA"/>
    <property type="match status" value="1"/>
</dbReference>
<evidence type="ECO:0000313" key="13">
    <source>
        <dbReference type="EMBL" id="TCL59186.1"/>
    </source>
</evidence>
<dbReference type="CDD" id="cd00082">
    <property type="entry name" value="HisKA"/>
    <property type="match status" value="1"/>
</dbReference>
<dbReference type="SMART" id="SM00304">
    <property type="entry name" value="HAMP"/>
    <property type="match status" value="1"/>
</dbReference>
<keyword evidence="4" id="KW-0597">Phosphoprotein</keyword>
<dbReference type="SUPFAM" id="SSF158472">
    <property type="entry name" value="HAMP domain-like"/>
    <property type="match status" value="1"/>
</dbReference>
<dbReference type="RefSeq" id="WP_058966643.1">
    <property type="nucleotide sequence ID" value="NZ_CABKVM010000019.1"/>
</dbReference>
<evidence type="ECO:0000313" key="14">
    <source>
        <dbReference type="Proteomes" id="UP000295184"/>
    </source>
</evidence>
<dbReference type="InterPro" id="IPR036890">
    <property type="entry name" value="HATPase_C_sf"/>
</dbReference>
<dbReference type="Gene3D" id="1.10.287.130">
    <property type="match status" value="1"/>
</dbReference>
<dbReference type="PRINTS" id="PR00344">
    <property type="entry name" value="BCTRLSENSOR"/>
</dbReference>
<dbReference type="EC" id="2.7.13.3" evidence="3"/>
<evidence type="ECO:0000259" key="12">
    <source>
        <dbReference type="PROSITE" id="PS50885"/>
    </source>
</evidence>
<dbReference type="AlphaFoldDB" id="A0A4R1R1H5"/>
<dbReference type="PANTHER" id="PTHR45436:SF5">
    <property type="entry name" value="SENSOR HISTIDINE KINASE TRCS"/>
    <property type="match status" value="1"/>
</dbReference>
<dbReference type="Proteomes" id="UP000295184">
    <property type="component" value="Unassembled WGS sequence"/>
</dbReference>
<dbReference type="EMBL" id="SLUM01000006">
    <property type="protein sequence ID" value="TCL59186.1"/>
    <property type="molecule type" value="Genomic_DNA"/>
</dbReference>
<feature type="domain" description="HAMP" evidence="12">
    <location>
        <begin position="185"/>
        <end position="237"/>
    </location>
</feature>
<evidence type="ECO:0000256" key="9">
    <source>
        <dbReference type="ARBA" id="ARBA00023012"/>
    </source>
</evidence>
<dbReference type="SUPFAM" id="SSF55874">
    <property type="entry name" value="ATPase domain of HSP90 chaperone/DNA topoisomerase II/histidine kinase"/>
    <property type="match status" value="1"/>
</dbReference>
<keyword evidence="9" id="KW-0902">Two-component regulatory system</keyword>
<gene>
    <name evidence="13" type="ORF">EDD77_106100</name>
</gene>
<keyword evidence="5" id="KW-0808">Transferase</keyword>
<evidence type="ECO:0000256" key="6">
    <source>
        <dbReference type="ARBA" id="ARBA00022692"/>
    </source>
</evidence>
<feature type="domain" description="Histidine kinase" evidence="11">
    <location>
        <begin position="252"/>
        <end position="465"/>
    </location>
</feature>
<accession>A0A4R1R1H5</accession>
<dbReference type="PROSITE" id="PS50885">
    <property type="entry name" value="HAMP"/>
    <property type="match status" value="1"/>
</dbReference>
<evidence type="ECO:0000256" key="7">
    <source>
        <dbReference type="ARBA" id="ARBA00022777"/>
    </source>
</evidence>
<dbReference type="OrthoDB" id="9786919at2"/>
<keyword evidence="10" id="KW-0472">Membrane</keyword>
<dbReference type="InterPro" id="IPR050428">
    <property type="entry name" value="TCS_sensor_his_kinase"/>
</dbReference>
<dbReference type="Pfam" id="PF02518">
    <property type="entry name" value="HATPase_c"/>
    <property type="match status" value="1"/>
</dbReference>
<dbReference type="SMART" id="SM00387">
    <property type="entry name" value="HATPase_c"/>
    <property type="match status" value="1"/>
</dbReference>
<comment type="subcellular location">
    <subcellularLocation>
        <location evidence="2">Membrane</location>
    </subcellularLocation>
</comment>
<proteinExistence type="predicted"/>
<evidence type="ECO:0000256" key="5">
    <source>
        <dbReference type="ARBA" id="ARBA00022679"/>
    </source>
</evidence>
<protein>
    <recommendedName>
        <fullName evidence="3">histidine kinase</fullName>
        <ecNumber evidence="3">2.7.13.3</ecNumber>
    </recommendedName>
</protein>